<dbReference type="EMBL" id="GL832984">
    <property type="protein sequence ID" value="EGD79189.1"/>
    <property type="molecule type" value="Genomic_DNA"/>
</dbReference>
<dbReference type="GO" id="GO:0005506">
    <property type="term" value="F:iron ion binding"/>
    <property type="evidence" value="ECO:0007669"/>
    <property type="project" value="InterPro"/>
</dbReference>
<keyword evidence="3" id="KW-0503">Monooxygenase</keyword>
<evidence type="ECO:0000256" key="2">
    <source>
        <dbReference type="PIRSR" id="PIRSR602401-1"/>
    </source>
</evidence>
<dbReference type="GO" id="GO:0016705">
    <property type="term" value="F:oxidoreductase activity, acting on paired donors, with incorporation or reduction of molecular oxygen"/>
    <property type="evidence" value="ECO:0007669"/>
    <property type="project" value="InterPro"/>
</dbReference>
<reference evidence="4" key="1">
    <citation type="submission" date="2009-08" db="EMBL/GenBank/DDBJ databases">
        <title>Annotation of Salpingoeca rosetta.</title>
        <authorList>
            <consortium name="The Broad Institute Genome Sequencing Platform"/>
            <person name="Russ C."/>
            <person name="Cuomo C."/>
            <person name="Burger G."/>
            <person name="Gray M.W."/>
            <person name="Holland P.W.H."/>
            <person name="King N."/>
            <person name="Lang F.B.F."/>
            <person name="Roger A.J."/>
            <person name="Ruiz-Trillo I."/>
            <person name="Young S.K."/>
            <person name="Zeng Q."/>
            <person name="Gargeya S."/>
            <person name="Alvarado L."/>
            <person name="Berlin A."/>
            <person name="Chapman S.B."/>
            <person name="Chen Z."/>
            <person name="Freedman E."/>
            <person name="Gellesch M."/>
            <person name="Goldberg J."/>
            <person name="Griggs A."/>
            <person name="Gujja S."/>
            <person name="Heilman E."/>
            <person name="Heiman D."/>
            <person name="Howarth C."/>
            <person name="Mehta T."/>
            <person name="Neiman D."/>
            <person name="Pearson M."/>
            <person name="Roberts A."/>
            <person name="Saif S."/>
            <person name="Shea T."/>
            <person name="Shenoy N."/>
            <person name="Sisk P."/>
            <person name="Stolte C."/>
            <person name="Sykes S."/>
            <person name="White J."/>
            <person name="Yandava C."/>
            <person name="Haas B."/>
            <person name="Nusbaum C."/>
            <person name="Birren B."/>
        </authorList>
    </citation>
    <scope>NUCLEOTIDE SEQUENCE [LARGE SCALE GENOMIC DNA]</scope>
    <source>
        <strain evidence="4">ATCC 50818</strain>
    </source>
</reference>
<evidence type="ECO:0008006" key="6">
    <source>
        <dbReference type="Google" id="ProtNLM"/>
    </source>
</evidence>
<keyword evidence="2 3" id="KW-0479">Metal-binding</keyword>
<dbReference type="GeneID" id="16069818"/>
<dbReference type="SUPFAM" id="SSF48264">
    <property type="entry name" value="Cytochrome P450"/>
    <property type="match status" value="1"/>
</dbReference>
<dbReference type="OrthoDB" id="1470350at2759"/>
<dbReference type="STRING" id="946362.F2UNI4"/>
<dbReference type="eggNOG" id="KOG0157">
    <property type="taxonomic scope" value="Eukaryota"/>
</dbReference>
<dbReference type="AlphaFoldDB" id="F2UNI4"/>
<dbReference type="InterPro" id="IPR002401">
    <property type="entry name" value="Cyt_P450_E_grp-I"/>
</dbReference>
<dbReference type="OMA" id="IKQCARI"/>
<keyword evidence="3" id="KW-0560">Oxidoreductase</keyword>
<dbReference type="Pfam" id="PF00067">
    <property type="entry name" value="p450"/>
    <property type="match status" value="1"/>
</dbReference>
<evidence type="ECO:0000313" key="4">
    <source>
        <dbReference type="EMBL" id="EGD79189.1"/>
    </source>
</evidence>
<comment type="similarity">
    <text evidence="1 3">Belongs to the cytochrome P450 family.</text>
</comment>
<dbReference type="PRINTS" id="PR00385">
    <property type="entry name" value="P450"/>
</dbReference>
<evidence type="ECO:0000256" key="3">
    <source>
        <dbReference type="RuleBase" id="RU000461"/>
    </source>
</evidence>
<protein>
    <recommendedName>
        <fullName evidence="6">Cytochrome P450</fullName>
    </recommendedName>
</protein>
<keyword evidence="2 3" id="KW-0408">Iron</keyword>
<dbReference type="Proteomes" id="UP000007799">
    <property type="component" value="Unassembled WGS sequence"/>
</dbReference>
<proteinExistence type="inferred from homology"/>
<dbReference type="RefSeq" id="XP_004989274.1">
    <property type="nucleotide sequence ID" value="XM_004989217.1"/>
</dbReference>
<dbReference type="PROSITE" id="PS00086">
    <property type="entry name" value="CYTOCHROME_P450"/>
    <property type="match status" value="1"/>
</dbReference>
<dbReference type="InParanoid" id="F2UNI4"/>
<feature type="binding site" description="axial binding residue" evidence="2">
    <location>
        <position position="452"/>
    </location>
    <ligand>
        <name>heme</name>
        <dbReference type="ChEBI" id="CHEBI:30413"/>
    </ligand>
    <ligandPart>
        <name>Fe</name>
        <dbReference type="ChEBI" id="CHEBI:18248"/>
    </ligandPart>
</feature>
<dbReference type="InterPro" id="IPR050196">
    <property type="entry name" value="Cytochrome_P450_Monoox"/>
</dbReference>
<accession>F2UNI4</accession>
<gene>
    <name evidence="4" type="ORF">PTSG_09918</name>
</gene>
<comment type="cofactor">
    <cofactor evidence="2">
        <name>heme</name>
        <dbReference type="ChEBI" id="CHEBI:30413"/>
    </cofactor>
</comment>
<evidence type="ECO:0000256" key="1">
    <source>
        <dbReference type="ARBA" id="ARBA00010617"/>
    </source>
</evidence>
<dbReference type="PRINTS" id="PR00463">
    <property type="entry name" value="EP450I"/>
</dbReference>
<dbReference type="GO" id="GO:0004497">
    <property type="term" value="F:monooxygenase activity"/>
    <property type="evidence" value="ECO:0007669"/>
    <property type="project" value="UniProtKB-KW"/>
</dbReference>
<keyword evidence="5" id="KW-1185">Reference proteome</keyword>
<keyword evidence="2 3" id="KW-0349">Heme</keyword>
<evidence type="ECO:0000313" key="5">
    <source>
        <dbReference type="Proteomes" id="UP000007799"/>
    </source>
</evidence>
<sequence>MTTGAVAELVLVAVTTALAVWLVRAVVRWWRLREAVKQLAGGKMQFPYGTMKEHTSNGSMDYAIKYCDVDPIKPIRYCVSSFMTIVALRRPQDIKNVVLRDEPKSKMAQNLLGDWLGLKSILLLNGPKWKSMRHMLNPAFSRAVIEDYIPTMVESAEELAAKFEQHARTPEEAVDVTQDFSLFTLDTVCRCAFSFKSDVQHSRNDQFTQDFFEMGPETVQRFRNPLHLLGPIYNLTSAAQRHRQRIHRLHTHAAQIIEQRRKELDGMSIEDVTTHKRPSGRALFDFLDICLLSRDKDGNPALTDEEIRSQCDTFLFAGHDTTATALTWLTFCLAKHPECQERCREEIFDLLGPDAAPTFTNLAKLPYTTACIKEAMRLYSPVIAVHRQLKSPLMLECGVQLPAGTTVAFSIFMLHRNPTVWEDPLQYNPDRFLDMTVDAFAFMPFSTGRRNCIGNNFAMHEIRVAMCQLLRRFKFVDAEHEPALQSALVLRSANGVKVKIQPLDS</sequence>
<dbReference type="InterPro" id="IPR017972">
    <property type="entry name" value="Cyt_P450_CS"/>
</dbReference>
<dbReference type="GO" id="GO:0020037">
    <property type="term" value="F:heme binding"/>
    <property type="evidence" value="ECO:0007669"/>
    <property type="project" value="InterPro"/>
</dbReference>
<name>F2UNI4_SALR5</name>
<dbReference type="PANTHER" id="PTHR24291:SF201">
    <property type="entry name" value="CYTOCHROME P450, FAMILY 4, SUBFAMILY B, POLYPEPTIDE 7"/>
    <property type="match status" value="1"/>
</dbReference>
<dbReference type="Gene3D" id="1.10.630.10">
    <property type="entry name" value="Cytochrome P450"/>
    <property type="match status" value="1"/>
</dbReference>
<dbReference type="FunCoup" id="F2UNI4">
    <property type="interactions" value="233"/>
</dbReference>
<dbReference type="PANTHER" id="PTHR24291">
    <property type="entry name" value="CYTOCHROME P450 FAMILY 4"/>
    <property type="match status" value="1"/>
</dbReference>
<dbReference type="KEGG" id="sre:PTSG_09918"/>
<dbReference type="InterPro" id="IPR001128">
    <property type="entry name" value="Cyt_P450"/>
</dbReference>
<organism evidence="5">
    <name type="scientific">Salpingoeca rosetta (strain ATCC 50818 / BSB-021)</name>
    <dbReference type="NCBI Taxonomy" id="946362"/>
    <lineage>
        <taxon>Eukaryota</taxon>
        <taxon>Choanoflagellata</taxon>
        <taxon>Craspedida</taxon>
        <taxon>Salpingoecidae</taxon>
        <taxon>Salpingoeca</taxon>
    </lineage>
</organism>
<dbReference type="InterPro" id="IPR036396">
    <property type="entry name" value="Cyt_P450_sf"/>
</dbReference>